<dbReference type="InterPro" id="IPR018584">
    <property type="entry name" value="GT87"/>
</dbReference>
<feature type="signal peptide" evidence="10">
    <location>
        <begin position="1"/>
        <end position="23"/>
    </location>
</feature>
<feature type="transmembrane region" description="Helical" evidence="9">
    <location>
        <begin position="135"/>
        <end position="152"/>
    </location>
</feature>
<feature type="region of interest" description="Disordered" evidence="8">
    <location>
        <begin position="420"/>
        <end position="468"/>
    </location>
</feature>
<feature type="compositionally biased region" description="Basic and acidic residues" evidence="8">
    <location>
        <begin position="447"/>
        <end position="458"/>
    </location>
</feature>
<feature type="transmembrane region" description="Helical" evidence="9">
    <location>
        <begin position="293"/>
        <end position="311"/>
    </location>
</feature>
<evidence type="ECO:0000256" key="5">
    <source>
        <dbReference type="ARBA" id="ARBA00022989"/>
    </source>
</evidence>
<evidence type="ECO:0000256" key="6">
    <source>
        <dbReference type="ARBA" id="ARBA00023136"/>
    </source>
</evidence>
<keyword evidence="10" id="KW-0732">Signal</keyword>
<gene>
    <name evidence="11" type="ORF">FB460_0501</name>
</gene>
<keyword evidence="3 11" id="KW-0808">Transferase</keyword>
<evidence type="ECO:0000256" key="10">
    <source>
        <dbReference type="SAM" id="SignalP"/>
    </source>
</evidence>
<keyword evidence="4 9" id="KW-0812">Transmembrane</keyword>
<feature type="compositionally biased region" description="Low complexity" evidence="8">
    <location>
        <begin position="432"/>
        <end position="443"/>
    </location>
</feature>
<feature type="transmembrane region" description="Helical" evidence="9">
    <location>
        <begin position="96"/>
        <end position="114"/>
    </location>
</feature>
<dbReference type="GO" id="GO:0005886">
    <property type="term" value="C:plasma membrane"/>
    <property type="evidence" value="ECO:0007669"/>
    <property type="project" value="UniProtKB-SubCell"/>
</dbReference>
<evidence type="ECO:0000256" key="2">
    <source>
        <dbReference type="ARBA" id="ARBA00022475"/>
    </source>
</evidence>
<evidence type="ECO:0000256" key="3">
    <source>
        <dbReference type="ARBA" id="ARBA00022679"/>
    </source>
</evidence>
<dbReference type="GO" id="GO:0016758">
    <property type="term" value="F:hexosyltransferase activity"/>
    <property type="evidence" value="ECO:0007669"/>
    <property type="project" value="InterPro"/>
</dbReference>
<proteinExistence type="inferred from homology"/>
<keyword evidence="12" id="KW-1185">Reference proteome</keyword>
<keyword evidence="2" id="KW-1003">Cell membrane</keyword>
<evidence type="ECO:0000313" key="11">
    <source>
        <dbReference type="EMBL" id="TQL62715.1"/>
    </source>
</evidence>
<feature type="chain" id="PRO_5021736935" evidence="10">
    <location>
        <begin position="24"/>
        <end position="468"/>
    </location>
</feature>
<dbReference type="EMBL" id="VFOR01000001">
    <property type="protein sequence ID" value="TQL62715.1"/>
    <property type="molecule type" value="Genomic_DNA"/>
</dbReference>
<evidence type="ECO:0000256" key="1">
    <source>
        <dbReference type="ARBA" id="ARBA00004651"/>
    </source>
</evidence>
<feature type="transmembrane region" description="Helical" evidence="9">
    <location>
        <begin position="372"/>
        <end position="397"/>
    </location>
</feature>
<keyword evidence="6 9" id="KW-0472">Membrane</keyword>
<feature type="transmembrane region" description="Helical" evidence="9">
    <location>
        <begin position="172"/>
        <end position="194"/>
    </location>
</feature>
<evidence type="ECO:0000256" key="9">
    <source>
        <dbReference type="SAM" id="Phobius"/>
    </source>
</evidence>
<reference evidence="11 12" key="1">
    <citation type="submission" date="2019-06" db="EMBL/GenBank/DDBJ databases">
        <title>Sequencing the genomes of 1000 actinobacteria strains.</title>
        <authorList>
            <person name="Klenk H.-P."/>
        </authorList>
    </citation>
    <scope>NUCLEOTIDE SEQUENCE [LARGE SCALE GENOMIC DNA]</scope>
    <source>
        <strain evidence="11 12">DSM 8251</strain>
    </source>
</reference>
<evidence type="ECO:0000313" key="12">
    <source>
        <dbReference type="Proteomes" id="UP000316196"/>
    </source>
</evidence>
<name>A0A542ZQS8_9ACTN</name>
<evidence type="ECO:0000256" key="4">
    <source>
        <dbReference type="ARBA" id="ARBA00022692"/>
    </source>
</evidence>
<organism evidence="11 12">
    <name type="scientific">Propioniferax innocua</name>
    <dbReference type="NCBI Taxonomy" id="1753"/>
    <lineage>
        <taxon>Bacteria</taxon>
        <taxon>Bacillati</taxon>
        <taxon>Actinomycetota</taxon>
        <taxon>Actinomycetes</taxon>
        <taxon>Propionibacteriales</taxon>
        <taxon>Propionibacteriaceae</taxon>
        <taxon>Propioniferax</taxon>
    </lineage>
</organism>
<keyword evidence="11" id="KW-0328">Glycosyltransferase</keyword>
<keyword evidence="5 9" id="KW-1133">Transmembrane helix</keyword>
<dbReference type="Proteomes" id="UP000316196">
    <property type="component" value="Unassembled WGS sequence"/>
</dbReference>
<evidence type="ECO:0000256" key="8">
    <source>
        <dbReference type="SAM" id="MobiDB-lite"/>
    </source>
</evidence>
<comment type="caution">
    <text evidence="11">The sequence shown here is derived from an EMBL/GenBank/DDBJ whole genome shotgun (WGS) entry which is preliminary data.</text>
</comment>
<comment type="subcellular location">
    <subcellularLocation>
        <location evidence="1">Cell membrane</location>
        <topology evidence="1">Multi-pass membrane protein</topology>
    </subcellularLocation>
</comment>
<protein>
    <submittedName>
        <fullName evidence="11">Alpha-1,2-mannosyltransferase</fullName>
    </submittedName>
</protein>
<accession>A0A542ZQS8</accession>
<feature type="transmembrane region" description="Helical" evidence="9">
    <location>
        <begin position="268"/>
        <end position="286"/>
    </location>
</feature>
<comment type="similarity">
    <text evidence="7">Belongs to the glycosyltransferase 87 family.</text>
</comment>
<dbReference type="AlphaFoldDB" id="A0A542ZQS8"/>
<evidence type="ECO:0000256" key="7">
    <source>
        <dbReference type="ARBA" id="ARBA00024033"/>
    </source>
</evidence>
<dbReference type="Pfam" id="PF09594">
    <property type="entry name" value="GT87"/>
    <property type="match status" value="1"/>
</dbReference>
<sequence>MNVVKVLKNLLWTLVLAVPPLFAALWSGATAIANGAFSPWSPQMIDMDVYRRTAEIFLVGGDIYNVPDELPFIYPPVAALLSLPFTWFELATTQQLWLVVNALFVIAMVHRLGLTGWRLSLASAAAILMIEPLRTTLGFGQVNIAMTALVFLDIVPGPRALDRLGLPRLPQGWLIGIATAIKLTPALFAVYLFFSGKVKPALVAFGSFCVATVVGFAFLPQASMTFWTRLLEGDSGINTGLKYFTNQSVIGNYIRFSKENPDQIPSEGLLLAVLVGAVGLAAAILWERNGHRTFAVTLCGFTTLMMSPISWSHHFIWFLPLIALALRDSDLPKPLRIVAIGYGIWGAHAPFNEFGDYYVYEKPLDEFELTPLSLLVDAGSMIICIAMFVLAFGYGLVERRRQGYGWLPLTLRATEKKRAGFEARESDDAEADAAGAAEQDSLAGRNPADEKPDSDADTKPAAPRGTGR</sequence>
<feature type="transmembrane region" description="Helical" evidence="9">
    <location>
        <begin position="201"/>
        <end position="219"/>
    </location>
</feature>